<dbReference type="CDD" id="cd07012">
    <property type="entry name" value="PBP2_Bug_TTT"/>
    <property type="match status" value="1"/>
</dbReference>
<protein>
    <submittedName>
        <fullName evidence="3">Tripartite-type tricarboxylate transporter receptor subunit TctC</fullName>
    </submittedName>
</protein>
<comment type="similarity">
    <text evidence="1">Belongs to the UPF0065 (bug) family.</text>
</comment>
<organism evidence="3 4">
    <name type="scientific">Variovorax boronicumulans</name>
    <dbReference type="NCBI Taxonomy" id="436515"/>
    <lineage>
        <taxon>Bacteria</taxon>
        <taxon>Pseudomonadati</taxon>
        <taxon>Pseudomonadota</taxon>
        <taxon>Betaproteobacteria</taxon>
        <taxon>Burkholderiales</taxon>
        <taxon>Comamonadaceae</taxon>
        <taxon>Variovorax</taxon>
    </lineage>
</organism>
<dbReference type="InterPro" id="IPR005064">
    <property type="entry name" value="BUG"/>
</dbReference>
<evidence type="ECO:0000313" key="4">
    <source>
        <dbReference type="Proteomes" id="UP001242045"/>
    </source>
</evidence>
<dbReference type="AlphaFoldDB" id="A0AAW8D843"/>
<dbReference type="InterPro" id="IPR042100">
    <property type="entry name" value="Bug_dom1"/>
</dbReference>
<gene>
    <name evidence="3" type="ORF">J2W31_005850</name>
</gene>
<comment type="caution">
    <text evidence="3">The sequence shown here is derived from an EMBL/GenBank/DDBJ whole genome shotgun (WGS) entry which is preliminary data.</text>
</comment>
<feature type="signal peptide" evidence="2">
    <location>
        <begin position="1"/>
        <end position="28"/>
    </location>
</feature>
<dbReference type="PANTHER" id="PTHR42928:SF5">
    <property type="entry name" value="BLR1237 PROTEIN"/>
    <property type="match status" value="1"/>
</dbReference>
<feature type="chain" id="PRO_5043846637" evidence="2">
    <location>
        <begin position="29"/>
        <end position="325"/>
    </location>
</feature>
<evidence type="ECO:0000256" key="2">
    <source>
        <dbReference type="SAM" id="SignalP"/>
    </source>
</evidence>
<dbReference type="SUPFAM" id="SSF53850">
    <property type="entry name" value="Periplasmic binding protein-like II"/>
    <property type="match status" value="1"/>
</dbReference>
<proteinExistence type="inferred from homology"/>
<name>A0AAW8D843_9BURK</name>
<evidence type="ECO:0000313" key="3">
    <source>
        <dbReference type="EMBL" id="MDP9896714.1"/>
    </source>
</evidence>
<dbReference type="Gene3D" id="3.40.190.10">
    <property type="entry name" value="Periplasmic binding protein-like II"/>
    <property type="match status" value="1"/>
</dbReference>
<keyword evidence="3" id="KW-0675">Receptor</keyword>
<dbReference type="PANTHER" id="PTHR42928">
    <property type="entry name" value="TRICARBOXYLATE-BINDING PROTEIN"/>
    <property type="match status" value="1"/>
</dbReference>
<dbReference type="Pfam" id="PF03401">
    <property type="entry name" value="TctC"/>
    <property type="match status" value="1"/>
</dbReference>
<dbReference type="RefSeq" id="WP_307686924.1">
    <property type="nucleotide sequence ID" value="NZ_JAUSRD010000020.1"/>
</dbReference>
<accession>A0AAW8D843</accession>
<reference evidence="3" key="1">
    <citation type="submission" date="2023-07" db="EMBL/GenBank/DDBJ databases">
        <title>Sorghum-associated microbial communities from plants grown in Nebraska, USA.</title>
        <authorList>
            <person name="Schachtman D."/>
        </authorList>
    </citation>
    <scope>NUCLEOTIDE SEQUENCE</scope>
    <source>
        <strain evidence="3">DS3754</strain>
    </source>
</reference>
<sequence>MHRIPATRLRSATTAALLGLLAIASAHAQDRYPTKAIRLVVPFPAGTAPDVMARYWGDRVSKQLQQPVIVENRAGASTIVGTQAAVASPADGYTLLYTASGTVTINPFAYKKLPYQPQDLVPVTRMLSIPLVVSVPTESPHKTLADLIKAAKAKPGQVSYASYGMGTVPHMSMAYFANSAGLALNHIPYRDGGLTDLIGGRVDVAFSPIADVLPYIKAGKVRPLAVSSVRRLDSLPQVPTVAESFPGFEGDSWHGVFALKGTPQSVVDQLGAVSRRIAESGEYRQYLSEFGLVPVGGSPADFSQVIEAESKRWAKVVKDNSISLE</sequence>
<dbReference type="PIRSF" id="PIRSF017082">
    <property type="entry name" value="YflP"/>
    <property type="match status" value="1"/>
</dbReference>
<evidence type="ECO:0000256" key="1">
    <source>
        <dbReference type="ARBA" id="ARBA00006987"/>
    </source>
</evidence>
<dbReference type="Gene3D" id="3.40.190.150">
    <property type="entry name" value="Bordetella uptake gene, domain 1"/>
    <property type="match status" value="1"/>
</dbReference>
<dbReference type="EMBL" id="JAUSRD010000020">
    <property type="protein sequence ID" value="MDP9896714.1"/>
    <property type="molecule type" value="Genomic_DNA"/>
</dbReference>
<dbReference type="Proteomes" id="UP001242045">
    <property type="component" value="Unassembled WGS sequence"/>
</dbReference>
<keyword evidence="2" id="KW-0732">Signal</keyword>